<sequence>MSYYNFNEHFWSSKTVCLQKPSQVNTSESKARTSPYILCIASISITLIFAAFFTGNNRNQTGDIMNINHSNCLMLTRNQQMQLYCSNSQR</sequence>
<accession>A0A1Z4KSX2</accession>
<evidence type="ECO:0000313" key="2">
    <source>
        <dbReference type="EMBL" id="BAY71952.1"/>
    </source>
</evidence>
<keyword evidence="1" id="KW-0472">Membrane</keyword>
<protein>
    <submittedName>
        <fullName evidence="2">Uncharacterized protein</fullName>
    </submittedName>
</protein>
<keyword evidence="1" id="KW-1133">Transmembrane helix</keyword>
<dbReference type="Proteomes" id="UP000217507">
    <property type="component" value="Chromosome"/>
</dbReference>
<keyword evidence="1" id="KW-0812">Transmembrane</keyword>
<feature type="transmembrane region" description="Helical" evidence="1">
    <location>
        <begin position="35"/>
        <end position="55"/>
    </location>
</feature>
<reference evidence="2 3" key="1">
    <citation type="submission" date="2017-06" db="EMBL/GenBank/DDBJ databases">
        <title>Genome sequencing of cyanobaciteial culture collection at National Institute for Environmental Studies (NIES).</title>
        <authorList>
            <person name="Hirose Y."/>
            <person name="Shimura Y."/>
            <person name="Fujisawa T."/>
            <person name="Nakamura Y."/>
            <person name="Kawachi M."/>
        </authorList>
    </citation>
    <scope>NUCLEOTIDE SEQUENCE [LARGE SCALE GENOMIC DNA]</scope>
    <source>
        <strain evidence="2 3">NIES-23</strain>
    </source>
</reference>
<dbReference type="AlphaFoldDB" id="A0A1Z4KSX2"/>
<proteinExistence type="predicted"/>
<evidence type="ECO:0000256" key="1">
    <source>
        <dbReference type="SAM" id="Phobius"/>
    </source>
</evidence>
<evidence type="ECO:0000313" key="3">
    <source>
        <dbReference type="Proteomes" id="UP000217507"/>
    </source>
</evidence>
<gene>
    <name evidence="2" type="ORF">NIES23_47760</name>
</gene>
<name>A0A1Z4KSX2_ANAVA</name>
<organism evidence="2 3">
    <name type="scientific">Trichormus variabilis NIES-23</name>
    <dbReference type="NCBI Taxonomy" id="1973479"/>
    <lineage>
        <taxon>Bacteria</taxon>
        <taxon>Bacillati</taxon>
        <taxon>Cyanobacteriota</taxon>
        <taxon>Cyanophyceae</taxon>
        <taxon>Nostocales</taxon>
        <taxon>Nostocaceae</taxon>
        <taxon>Trichormus</taxon>
    </lineage>
</organism>
<dbReference type="EMBL" id="AP018216">
    <property type="protein sequence ID" value="BAY71952.1"/>
    <property type="molecule type" value="Genomic_DNA"/>
</dbReference>